<protein>
    <submittedName>
        <fullName evidence="7">PLP-dependent aminotransferase family protein</fullName>
    </submittedName>
</protein>
<dbReference type="KEGG" id="obj:EIO64_07245"/>
<evidence type="ECO:0000256" key="1">
    <source>
        <dbReference type="ARBA" id="ARBA00005384"/>
    </source>
</evidence>
<dbReference type="SUPFAM" id="SSF53383">
    <property type="entry name" value="PLP-dependent transferases"/>
    <property type="match status" value="1"/>
</dbReference>
<dbReference type="GO" id="GO:0003677">
    <property type="term" value="F:DNA binding"/>
    <property type="evidence" value="ECO:0007669"/>
    <property type="project" value="UniProtKB-KW"/>
</dbReference>
<dbReference type="GO" id="GO:0003700">
    <property type="term" value="F:DNA-binding transcription factor activity"/>
    <property type="evidence" value="ECO:0007669"/>
    <property type="project" value="InterPro"/>
</dbReference>
<proteinExistence type="inferred from homology"/>
<dbReference type="SMART" id="SM00345">
    <property type="entry name" value="HTH_GNTR"/>
    <property type="match status" value="1"/>
</dbReference>
<dbReference type="Proteomes" id="UP000298642">
    <property type="component" value="Chromosome"/>
</dbReference>
<keyword evidence="7" id="KW-0808">Transferase</keyword>
<keyword evidence="4" id="KW-0238">DNA-binding</keyword>
<comment type="similarity">
    <text evidence="1">In the C-terminal section; belongs to the class-I pyridoxal-phosphate-dependent aminotransferase family.</text>
</comment>
<dbReference type="InterPro" id="IPR015424">
    <property type="entry name" value="PyrdxlP-dep_Trfase"/>
</dbReference>
<evidence type="ECO:0000256" key="4">
    <source>
        <dbReference type="ARBA" id="ARBA00023125"/>
    </source>
</evidence>
<dbReference type="InterPro" id="IPR036388">
    <property type="entry name" value="WH-like_DNA-bd_sf"/>
</dbReference>
<dbReference type="SUPFAM" id="SSF46785">
    <property type="entry name" value="Winged helix' DNA-binding domain"/>
    <property type="match status" value="1"/>
</dbReference>
<keyword evidence="7" id="KW-0032">Aminotransferase</keyword>
<evidence type="ECO:0000256" key="2">
    <source>
        <dbReference type="ARBA" id="ARBA00022898"/>
    </source>
</evidence>
<dbReference type="EMBL" id="CP034413">
    <property type="protein sequence ID" value="QCI59038.1"/>
    <property type="molecule type" value="Genomic_DNA"/>
</dbReference>
<keyword evidence="3" id="KW-0805">Transcription regulation</keyword>
<dbReference type="InterPro" id="IPR051446">
    <property type="entry name" value="HTH_trans_reg/aminotransferase"/>
</dbReference>
<dbReference type="InterPro" id="IPR000524">
    <property type="entry name" value="Tscrpt_reg_HTH_GntR"/>
</dbReference>
<dbReference type="PROSITE" id="PS50949">
    <property type="entry name" value="HTH_GNTR"/>
    <property type="match status" value="1"/>
</dbReference>
<dbReference type="Pfam" id="PF00155">
    <property type="entry name" value="Aminotran_1_2"/>
    <property type="match status" value="1"/>
</dbReference>
<name>A0A4D7ANA7_9FIRM</name>
<dbReference type="InterPro" id="IPR004839">
    <property type="entry name" value="Aminotransferase_I/II_large"/>
</dbReference>
<dbReference type="PANTHER" id="PTHR46577:SF1">
    <property type="entry name" value="HTH-TYPE TRANSCRIPTIONAL REGULATORY PROTEIN GABR"/>
    <property type="match status" value="1"/>
</dbReference>
<evidence type="ECO:0000256" key="3">
    <source>
        <dbReference type="ARBA" id="ARBA00023015"/>
    </source>
</evidence>
<evidence type="ECO:0000313" key="8">
    <source>
        <dbReference type="Proteomes" id="UP000298642"/>
    </source>
</evidence>
<organism evidence="7 8">
    <name type="scientific">Dysosmobacter welbionis</name>
    <dbReference type="NCBI Taxonomy" id="2093857"/>
    <lineage>
        <taxon>Bacteria</taxon>
        <taxon>Bacillati</taxon>
        <taxon>Bacillota</taxon>
        <taxon>Clostridia</taxon>
        <taxon>Eubacteriales</taxon>
        <taxon>Oscillospiraceae</taxon>
        <taxon>Dysosmobacter</taxon>
    </lineage>
</organism>
<dbReference type="Gene3D" id="3.40.640.10">
    <property type="entry name" value="Type I PLP-dependent aspartate aminotransferase-like (Major domain)"/>
    <property type="match status" value="1"/>
</dbReference>
<dbReference type="AlphaFoldDB" id="A0A4D7ANA7"/>
<evidence type="ECO:0000259" key="6">
    <source>
        <dbReference type="PROSITE" id="PS50949"/>
    </source>
</evidence>
<dbReference type="Pfam" id="PF00392">
    <property type="entry name" value="GntR"/>
    <property type="match status" value="1"/>
</dbReference>
<dbReference type="GO" id="GO:0030170">
    <property type="term" value="F:pyridoxal phosphate binding"/>
    <property type="evidence" value="ECO:0007669"/>
    <property type="project" value="InterPro"/>
</dbReference>
<dbReference type="CDD" id="cd07377">
    <property type="entry name" value="WHTH_GntR"/>
    <property type="match status" value="1"/>
</dbReference>
<gene>
    <name evidence="7" type="ORF">EIO64_07245</name>
</gene>
<keyword evidence="2" id="KW-0663">Pyridoxal phosphate</keyword>
<feature type="domain" description="HTH gntR-type" evidence="6">
    <location>
        <begin position="12"/>
        <end position="80"/>
    </location>
</feature>
<keyword evidence="5" id="KW-0804">Transcription</keyword>
<dbReference type="InterPro" id="IPR036390">
    <property type="entry name" value="WH_DNA-bd_sf"/>
</dbReference>
<reference evidence="8" key="1">
    <citation type="submission" date="2018-12" db="EMBL/GenBank/DDBJ databases">
        <title>Dusodibacter welbiota gen. nov., sp. nov., isolated from human faeces and emended description of the Oscillibacter genus.</title>
        <authorList>
            <person name="Le Roy T."/>
            <person name="Van der Smissen P."/>
            <person name="Delzenne N."/>
            <person name="Muccioli G."/>
            <person name="Collet J.F."/>
            <person name="Cani P.D."/>
        </authorList>
    </citation>
    <scope>NUCLEOTIDE SEQUENCE [LARGE SCALE GENOMIC DNA]</scope>
    <source>
        <strain evidence="8">J115</strain>
    </source>
</reference>
<accession>A0A4D7ANA7</accession>
<keyword evidence="8" id="KW-1185">Reference proteome</keyword>
<dbReference type="GO" id="GO:0008483">
    <property type="term" value="F:transaminase activity"/>
    <property type="evidence" value="ECO:0007669"/>
    <property type="project" value="UniProtKB-KW"/>
</dbReference>
<evidence type="ECO:0000256" key="5">
    <source>
        <dbReference type="ARBA" id="ARBA00023163"/>
    </source>
</evidence>
<dbReference type="RefSeq" id="WP_136891076.1">
    <property type="nucleotide sequence ID" value="NZ_CP034413.3"/>
</dbReference>
<dbReference type="Gene3D" id="1.10.10.10">
    <property type="entry name" value="Winged helix-like DNA-binding domain superfamily/Winged helix DNA-binding domain"/>
    <property type="match status" value="1"/>
</dbReference>
<dbReference type="PANTHER" id="PTHR46577">
    <property type="entry name" value="HTH-TYPE TRANSCRIPTIONAL REGULATORY PROTEIN GABR"/>
    <property type="match status" value="1"/>
</dbReference>
<dbReference type="CDD" id="cd00609">
    <property type="entry name" value="AAT_like"/>
    <property type="match status" value="1"/>
</dbReference>
<evidence type="ECO:0000313" key="7">
    <source>
        <dbReference type="EMBL" id="QCI59038.1"/>
    </source>
</evidence>
<dbReference type="InterPro" id="IPR015421">
    <property type="entry name" value="PyrdxlP-dep_Trfase_major"/>
</dbReference>
<sequence>MRTYALENRGRAPLYEYLYRCIRGDILDGTLTAGERLPSKRALAEHLHISVMTVEGAYQQLEAEGYVYTQPKRGFFVAEVERPRPAVPAPPAPEAPPEAPVWRLDLKSNQVDASRFPAAAWARLTRQVLSEDGEALLRPVPHQGLPALRQAIARDLREYKGMAVPPEQIVVGAGAEYLYLLLAQLLGREAVFAVEDPGYPKIRQVYGKCGAACRPVPLDGQGVPPEALEAAGASVVHLSPAHHYPTGLVTPIGRRQALLRWAEKAGGIIIEDDYDSEFRFTGRPIPTLQSIDTAGRVVYMNTFSQTISPSMRVGFMVLPPRLLEQYRRELDFYSCTVPALDQHVLARFLDQGHYEQHLARMRKEYRTRHDAVLASFRSSPFRNRITISEQGAGLHFLLRLDTRESDGALRDRAAALGVRLGFLSEYAAIPSPAYAHTLVVNYAGLSPAALPEAMDLLAEIFGA</sequence>